<name>A0A1L6RB75_9LACO</name>
<reference evidence="2 3" key="1">
    <citation type="submission" date="2016-02" db="EMBL/GenBank/DDBJ databases">
        <title>Complete Genome Sequence of Weissella jogaejeotgali FOL01.</title>
        <authorList>
            <person name="Lee J.-H."/>
            <person name="Ku H.-J."/>
        </authorList>
    </citation>
    <scope>NUCLEOTIDE SEQUENCE [LARGE SCALE GENOMIC DNA]</scope>
    <source>
        <strain evidence="2 3">FOL01</strain>
    </source>
</reference>
<protein>
    <submittedName>
        <fullName evidence="2">Uncharacterized protein</fullName>
    </submittedName>
</protein>
<accession>A0A1L6RB75</accession>
<organism evidence="2 3">
    <name type="scientific">Weissella jogaejeotgali</name>
    <dbReference type="NCBI Taxonomy" id="1631871"/>
    <lineage>
        <taxon>Bacteria</taxon>
        <taxon>Bacillati</taxon>
        <taxon>Bacillota</taxon>
        <taxon>Bacilli</taxon>
        <taxon>Lactobacillales</taxon>
        <taxon>Lactobacillaceae</taxon>
        <taxon>Weissella</taxon>
    </lineage>
</organism>
<dbReference type="STRING" id="1631871.FOL01_0926"/>
<keyword evidence="3" id="KW-1185">Reference proteome</keyword>
<dbReference type="AlphaFoldDB" id="A0A1L6RB75"/>
<feature type="compositionally biased region" description="Polar residues" evidence="1">
    <location>
        <begin position="172"/>
        <end position="187"/>
    </location>
</feature>
<dbReference type="EMBL" id="CP014332">
    <property type="protein sequence ID" value="APS41785.1"/>
    <property type="molecule type" value="Genomic_DNA"/>
</dbReference>
<proteinExistence type="predicted"/>
<evidence type="ECO:0000313" key="2">
    <source>
        <dbReference type="EMBL" id="APS41785.1"/>
    </source>
</evidence>
<dbReference type="Proteomes" id="UP000185473">
    <property type="component" value="Chromosome"/>
</dbReference>
<gene>
    <name evidence="2" type="ORF">FOL01_0926</name>
</gene>
<evidence type="ECO:0000313" key="3">
    <source>
        <dbReference type="Proteomes" id="UP000185473"/>
    </source>
</evidence>
<feature type="region of interest" description="Disordered" evidence="1">
    <location>
        <begin position="170"/>
        <end position="197"/>
    </location>
</feature>
<dbReference type="KEGG" id="wjo:FOL01_0926"/>
<sequence>MSSMTIQGKLVQVARGNGLYMLSVETGRADGLLVLPATAEQYHLLFPAGDPVLNDHYEITFEQIPEQIKLLSVFDLADEVVPAELVPTLITTQDFDLQGEEFMDTKKEAAALDKRLAAIRQDESLMQDIQAEVDQEEKQRLANIKARQEGQGIEQLFTEEEIANMNAYKPKTQPQGASLSARTQVATDVNDLPMEGD</sequence>
<evidence type="ECO:0000256" key="1">
    <source>
        <dbReference type="SAM" id="MobiDB-lite"/>
    </source>
</evidence>